<feature type="binding site" evidence="5">
    <location>
        <position position="175"/>
    </location>
    <ligand>
        <name>S-adenosyl-L-methionine</name>
        <dbReference type="ChEBI" id="CHEBI:59789"/>
    </ligand>
</feature>
<dbReference type="Pfam" id="PF17827">
    <property type="entry name" value="PrmC_N"/>
    <property type="match status" value="1"/>
</dbReference>
<feature type="binding site" evidence="5">
    <location>
        <position position="144"/>
    </location>
    <ligand>
        <name>S-adenosyl-L-methionine</name>
        <dbReference type="ChEBI" id="CHEBI:59789"/>
    </ligand>
</feature>
<dbReference type="HOGENOM" id="CLU_018398_3_1_12"/>
<dbReference type="AlphaFoldDB" id="I4B6Y6"/>
<comment type="function">
    <text evidence="5">Methylates the class 1 translation termination release factors RF1/PrfA and RF2/PrfB on the glutamine residue of the universally conserved GGQ motif.</text>
</comment>
<dbReference type="EMBL" id="CP002959">
    <property type="protein sequence ID" value="AFM13043.1"/>
    <property type="molecule type" value="Genomic_DNA"/>
</dbReference>
<dbReference type="PANTHER" id="PTHR18895:SF74">
    <property type="entry name" value="MTRF1L RELEASE FACTOR GLUTAMINE METHYLTRANSFERASE"/>
    <property type="match status" value="1"/>
</dbReference>
<feature type="binding site" evidence="5">
    <location>
        <begin position="192"/>
        <end position="195"/>
    </location>
    <ligand>
        <name>substrate</name>
    </ligand>
</feature>
<dbReference type="PATRIC" id="fig|869212.3.peg.2416"/>
<sequence length="284" mass="31326">MSSNTLIEILRKGEAFLAQKLVASPRLEAQLIFAHFLKLRRIDLFLQPDRPLTPPELETLREALKKKAAGFPTAHILGEKEFYGRPFSVSADVLIPRPETEELVEHVLAEIKEANHIVDLGTGSGCIGLTLALELKAPHLTLIDISEPALKVAKHNADALLAGADTKYEILNADFTSGAVRLHPHADVIVSNPPYVLPEEFAALDAGVRDCEPRVALVADDFEEVHRRLIDCAFGNLAPAGLLAIETHPRYSQQVADWALGHGFVRVEVRNDLAARPHFVFAWR</sequence>
<dbReference type="InterPro" id="IPR007848">
    <property type="entry name" value="Small_mtfrase_dom"/>
</dbReference>
<keyword evidence="1 5" id="KW-0489">Methyltransferase</keyword>
<protein>
    <recommendedName>
        <fullName evidence="5">Release factor glutamine methyltransferase</fullName>
        <shortName evidence="5">RF MTase</shortName>
        <ecNumber evidence="5">2.1.1.297</ecNumber>
    </recommendedName>
    <alternativeName>
        <fullName evidence="5">N5-glutamine methyltransferase PrmC</fullName>
    </alternativeName>
    <alternativeName>
        <fullName evidence="5">Protein-(glutamine-N5) MTase PrmC</fullName>
    </alternativeName>
    <alternativeName>
        <fullName evidence="5">Protein-glutamine N-methyltransferase PrmC</fullName>
    </alternativeName>
</protein>
<feature type="binding site" evidence="5">
    <location>
        <begin position="121"/>
        <end position="125"/>
    </location>
    <ligand>
        <name>S-adenosyl-L-methionine</name>
        <dbReference type="ChEBI" id="CHEBI:59789"/>
    </ligand>
</feature>
<evidence type="ECO:0000259" key="7">
    <source>
        <dbReference type="Pfam" id="PF17827"/>
    </source>
</evidence>
<dbReference type="Gene3D" id="1.10.8.10">
    <property type="entry name" value="DNA helicase RuvA subunit, C-terminal domain"/>
    <property type="match status" value="1"/>
</dbReference>
<feature type="domain" description="Methyltransferase small" evidence="6">
    <location>
        <begin position="101"/>
        <end position="196"/>
    </location>
</feature>
<dbReference type="GO" id="GO:0003676">
    <property type="term" value="F:nucleic acid binding"/>
    <property type="evidence" value="ECO:0007669"/>
    <property type="project" value="InterPro"/>
</dbReference>
<dbReference type="CDD" id="cd02440">
    <property type="entry name" value="AdoMet_MTases"/>
    <property type="match status" value="1"/>
</dbReference>
<keyword evidence="3 5" id="KW-0949">S-adenosyl-L-methionine</keyword>
<dbReference type="GO" id="GO:0102559">
    <property type="term" value="F:peptide chain release factor N(5)-glutamine methyltransferase activity"/>
    <property type="evidence" value="ECO:0007669"/>
    <property type="project" value="UniProtKB-EC"/>
</dbReference>
<dbReference type="KEGG" id="tpx:Turpa_2401"/>
<dbReference type="PANTHER" id="PTHR18895">
    <property type="entry name" value="HEMK METHYLTRANSFERASE"/>
    <property type="match status" value="1"/>
</dbReference>
<keyword evidence="9" id="KW-1185">Reference proteome</keyword>
<dbReference type="NCBIfam" id="TIGR00536">
    <property type="entry name" value="hemK_fam"/>
    <property type="match status" value="1"/>
</dbReference>
<dbReference type="SUPFAM" id="SSF53335">
    <property type="entry name" value="S-adenosyl-L-methionine-dependent methyltransferases"/>
    <property type="match status" value="1"/>
</dbReference>
<dbReference type="InterPro" id="IPR002052">
    <property type="entry name" value="DNA_methylase_N6_adenine_CS"/>
</dbReference>
<evidence type="ECO:0000259" key="6">
    <source>
        <dbReference type="Pfam" id="PF05175"/>
    </source>
</evidence>
<dbReference type="GO" id="GO:0032259">
    <property type="term" value="P:methylation"/>
    <property type="evidence" value="ECO:0007669"/>
    <property type="project" value="UniProtKB-KW"/>
</dbReference>
<dbReference type="RefSeq" id="WP_014803549.1">
    <property type="nucleotide sequence ID" value="NC_018020.1"/>
</dbReference>
<dbReference type="HAMAP" id="MF_02126">
    <property type="entry name" value="RF_methyltr_PrmC"/>
    <property type="match status" value="1"/>
</dbReference>
<organism evidence="8 9">
    <name type="scientific">Turneriella parva (strain ATCC BAA-1111 / DSM 21527 / NCTC 11395 / H)</name>
    <name type="common">Leptospira parva</name>
    <dbReference type="NCBI Taxonomy" id="869212"/>
    <lineage>
        <taxon>Bacteria</taxon>
        <taxon>Pseudomonadati</taxon>
        <taxon>Spirochaetota</taxon>
        <taxon>Spirochaetia</taxon>
        <taxon>Leptospirales</taxon>
        <taxon>Leptospiraceae</taxon>
        <taxon>Turneriella</taxon>
    </lineage>
</organism>
<dbReference type="InterPro" id="IPR029063">
    <property type="entry name" value="SAM-dependent_MTases_sf"/>
</dbReference>
<proteinExistence type="inferred from homology"/>
<evidence type="ECO:0000256" key="2">
    <source>
        <dbReference type="ARBA" id="ARBA00022679"/>
    </source>
</evidence>
<dbReference type="Pfam" id="PF05175">
    <property type="entry name" value="MTS"/>
    <property type="match status" value="1"/>
</dbReference>
<dbReference type="EC" id="2.1.1.297" evidence="5"/>
<dbReference type="InterPro" id="IPR019874">
    <property type="entry name" value="RF_methyltr_PrmC"/>
</dbReference>
<dbReference type="OrthoDB" id="9800643at2"/>
<feature type="binding site" evidence="5">
    <location>
        <position position="192"/>
    </location>
    <ligand>
        <name>S-adenosyl-L-methionine</name>
        <dbReference type="ChEBI" id="CHEBI:59789"/>
    </ligand>
</feature>
<name>I4B6Y6_TURPD</name>
<evidence type="ECO:0000313" key="8">
    <source>
        <dbReference type="EMBL" id="AFM13043.1"/>
    </source>
</evidence>
<comment type="similarity">
    <text evidence="5">Belongs to the protein N5-glutamine methyltransferase family. PrmC subfamily.</text>
</comment>
<evidence type="ECO:0000313" key="9">
    <source>
        <dbReference type="Proteomes" id="UP000006048"/>
    </source>
</evidence>
<dbReference type="STRING" id="869212.Turpa_2401"/>
<dbReference type="InterPro" id="IPR004556">
    <property type="entry name" value="HemK-like"/>
</dbReference>
<dbReference type="PROSITE" id="PS00092">
    <property type="entry name" value="N6_MTASE"/>
    <property type="match status" value="1"/>
</dbReference>
<evidence type="ECO:0000256" key="1">
    <source>
        <dbReference type="ARBA" id="ARBA00022603"/>
    </source>
</evidence>
<reference evidence="8 9" key="1">
    <citation type="submission" date="2012-06" db="EMBL/GenBank/DDBJ databases">
        <title>The complete chromosome of genome of Turneriella parva DSM 21527.</title>
        <authorList>
            <consortium name="US DOE Joint Genome Institute (JGI-PGF)"/>
            <person name="Lucas S."/>
            <person name="Han J."/>
            <person name="Lapidus A."/>
            <person name="Bruce D."/>
            <person name="Goodwin L."/>
            <person name="Pitluck S."/>
            <person name="Peters L."/>
            <person name="Kyrpides N."/>
            <person name="Mavromatis K."/>
            <person name="Ivanova N."/>
            <person name="Mikhailova N."/>
            <person name="Chertkov O."/>
            <person name="Detter J.C."/>
            <person name="Tapia R."/>
            <person name="Han C."/>
            <person name="Land M."/>
            <person name="Hauser L."/>
            <person name="Markowitz V."/>
            <person name="Cheng J.-F."/>
            <person name="Hugenholtz P."/>
            <person name="Woyke T."/>
            <person name="Wu D."/>
            <person name="Gronow S."/>
            <person name="Wellnitz S."/>
            <person name="Brambilla E."/>
            <person name="Klenk H.-P."/>
            <person name="Eisen J.A."/>
        </authorList>
    </citation>
    <scope>NUCLEOTIDE SEQUENCE [LARGE SCALE GENOMIC DNA]</scope>
    <source>
        <strain evidence="9">ATCC BAA-1111 / DSM 21527 / NCTC 11395 / H</strain>
    </source>
</reference>
<comment type="catalytic activity">
    <reaction evidence="4 5">
        <text>L-glutaminyl-[peptide chain release factor] + S-adenosyl-L-methionine = N(5)-methyl-L-glutaminyl-[peptide chain release factor] + S-adenosyl-L-homocysteine + H(+)</text>
        <dbReference type="Rhea" id="RHEA:42896"/>
        <dbReference type="Rhea" id="RHEA-COMP:10271"/>
        <dbReference type="Rhea" id="RHEA-COMP:10272"/>
        <dbReference type="ChEBI" id="CHEBI:15378"/>
        <dbReference type="ChEBI" id="CHEBI:30011"/>
        <dbReference type="ChEBI" id="CHEBI:57856"/>
        <dbReference type="ChEBI" id="CHEBI:59789"/>
        <dbReference type="ChEBI" id="CHEBI:61891"/>
        <dbReference type="EC" id="2.1.1.297"/>
    </reaction>
</comment>
<evidence type="ECO:0000256" key="3">
    <source>
        <dbReference type="ARBA" id="ARBA00022691"/>
    </source>
</evidence>
<evidence type="ECO:0000256" key="4">
    <source>
        <dbReference type="ARBA" id="ARBA00048391"/>
    </source>
</evidence>
<dbReference type="NCBIfam" id="TIGR03534">
    <property type="entry name" value="RF_mod_PrmC"/>
    <property type="match status" value="1"/>
</dbReference>
<evidence type="ECO:0000256" key="5">
    <source>
        <dbReference type="HAMAP-Rule" id="MF_02126"/>
    </source>
</evidence>
<keyword evidence="2 5" id="KW-0808">Transferase</keyword>
<dbReference type="Gene3D" id="3.40.50.150">
    <property type="entry name" value="Vaccinia Virus protein VP39"/>
    <property type="match status" value="1"/>
</dbReference>
<dbReference type="Proteomes" id="UP000006048">
    <property type="component" value="Chromosome"/>
</dbReference>
<accession>I4B6Y6</accession>
<gene>
    <name evidence="5" type="primary">prmC</name>
    <name evidence="8" type="ordered locus">Turpa_2401</name>
</gene>
<dbReference type="InterPro" id="IPR040758">
    <property type="entry name" value="PrmC_N"/>
</dbReference>
<feature type="domain" description="Release factor glutamine methyltransferase N-terminal" evidence="7">
    <location>
        <begin position="8"/>
        <end position="78"/>
    </location>
</feature>
<dbReference type="InterPro" id="IPR050320">
    <property type="entry name" value="N5-glutamine_MTase"/>
</dbReference>